<evidence type="ECO:0000256" key="10">
    <source>
        <dbReference type="RuleBase" id="RU000416"/>
    </source>
</evidence>
<dbReference type="PROSITE" id="PS00094">
    <property type="entry name" value="C5_MTASE_1"/>
    <property type="match status" value="1"/>
</dbReference>
<dbReference type="PANTHER" id="PTHR10629">
    <property type="entry name" value="CYTOSINE-SPECIFIC METHYLTRANSFERASE"/>
    <property type="match status" value="1"/>
</dbReference>
<dbReference type="EMBL" id="BDDD01000079">
    <property type="protein sequence ID" value="GAV58623.1"/>
    <property type="molecule type" value="Genomic_DNA"/>
</dbReference>
<feature type="region of interest" description="Disordered" evidence="12">
    <location>
        <begin position="124"/>
        <end position="144"/>
    </location>
</feature>
<evidence type="ECO:0000256" key="12">
    <source>
        <dbReference type="SAM" id="MobiDB-lite"/>
    </source>
</evidence>
<comment type="subcellular location">
    <subcellularLocation>
        <location evidence="1">Nucleus</location>
    </subcellularLocation>
</comment>
<proteinExistence type="inferred from homology"/>
<dbReference type="InterPro" id="IPR018117">
    <property type="entry name" value="C5_DNA_meth_AS"/>
</dbReference>
<dbReference type="PROSITE" id="PS00095">
    <property type="entry name" value="C5_MTASE_2"/>
    <property type="match status" value="1"/>
</dbReference>
<accession>A0A1Q3ASS0</accession>
<evidence type="ECO:0000256" key="2">
    <source>
        <dbReference type="ARBA" id="ARBA00022603"/>
    </source>
</evidence>
<dbReference type="Gene3D" id="3.90.120.10">
    <property type="entry name" value="DNA Methylase, subunit A, domain 2"/>
    <property type="match status" value="1"/>
</dbReference>
<feature type="compositionally biased region" description="Polar residues" evidence="12">
    <location>
        <begin position="124"/>
        <end position="139"/>
    </location>
</feature>
<keyword evidence="6" id="KW-0539">Nucleus</keyword>
<evidence type="ECO:0000256" key="8">
    <source>
        <dbReference type="PIRSR" id="PIRSR037404-1"/>
    </source>
</evidence>
<reference evidence="16" key="1">
    <citation type="submission" date="2016-04" db="EMBL/GenBank/DDBJ databases">
        <title>Cephalotus genome sequencing.</title>
        <authorList>
            <person name="Fukushima K."/>
            <person name="Hasebe M."/>
            <person name="Fang X."/>
        </authorList>
    </citation>
    <scope>NUCLEOTIDE SEQUENCE [LARGE SCALE GENOMIC DNA]</scope>
    <source>
        <strain evidence="16">cv. St1</strain>
    </source>
</reference>
<dbReference type="InterPro" id="IPR001525">
    <property type="entry name" value="C5_MeTfrase"/>
</dbReference>
<evidence type="ECO:0000256" key="9">
    <source>
        <dbReference type="PROSITE-ProRule" id="PRU01016"/>
    </source>
</evidence>
<dbReference type="Pfam" id="PF00145">
    <property type="entry name" value="DNA_methylase"/>
    <property type="match status" value="1"/>
</dbReference>
<feature type="region of interest" description="Disordered" evidence="12">
    <location>
        <begin position="707"/>
        <end position="738"/>
    </location>
</feature>
<dbReference type="Proteomes" id="UP000187406">
    <property type="component" value="Unassembled WGS sequence"/>
</dbReference>
<evidence type="ECO:0000256" key="3">
    <source>
        <dbReference type="ARBA" id="ARBA00022679"/>
    </source>
</evidence>
<organism evidence="15 16">
    <name type="scientific">Cephalotus follicularis</name>
    <name type="common">Albany pitcher plant</name>
    <dbReference type="NCBI Taxonomy" id="3775"/>
    <lineage>
        <taxon>Eukaryota</taxon>
        <taxon>Viridiplantae</taxon>
        <taxon>Streptophyta</taxon>
        <taxon>Embryophyta</taxon>
        <taxon>Tracheophyta</taxon>
        <taxon>Spermatophyta</taxon>
        <taxon>Magnoliopsida</taxon>
        <taxon>eudicotyledons</taxon>
        <taxon>Gunneridae</taxon>
        <taxon>Pentapetalae</taxon>
        <taxon>rosids</taxon>
        <taxon>fabids</taxon>
        <taxon>Oxalidales</taxon>
        <taxon>Cephalotaceae</taxon>
        <taxon>Cephalotus</taxon>
    </lineage>
</organism>
<gene>
    <name evidence="15" type="ORF">CFOL_v3_02156</name>
</gene>
<dbReference type="AlphaFoldDB" id="A0A1Q3ASS0"/>
<sequence length="1203" mass="136050">MESPRETKSESPCFTLLENGSEQLQSLPVEINDPNMTNPSPSKPIVTLDVGPKDTKSPNKFTHQKYLRRSPRNKSSTESKVFDEVSLRRSPRFVSSNGRVECTLIKSKNGDNKCIRRSPRFASSSIGERNATVKSASKSKISKGRDLTMKADVKRLEKKSLRQSPRRSSTLSTPESIHSKTILGSPEKGWFGGLLPITSNLEMSSLIKLKAEPLSPTMYEEDDERALPSTYYDPVILDENHLGNNANRKTDNRQLRRSPRLSSDMAGAENVTVNSTLIRVAGLSEERSSKKIKTISGNSDTRLTEETFLRQLPLLILATDTDGINEPLRKYDVRFSDEKILRESPKLSLSVSNLSDEQPSKNFKIALENSDMETLFGAANGSIKGQRPEKLKISAISEEKPKKRKKRFSFIGDPIPDDEAQKRWCWRYELKSQGSKGKGLAVNDDDDDDEDKIISNAECHYNQVEIDGCIFDLGDCAYIKGERGQKHVGMLLEFFRTTDKEDYFRVQWFYRAEDTVMKEAAASHDKKRLFSSTIMNDNPVDCIISKVSVTQISPGVGLNSISIPPSDFYFDMEYSVDYSTFRTLSNDDSPKCRDSLMPRCTENVPAMSSGALISCEPSKAELVLLDLYSGCGGMSTGLCLGAKASRIDLVTRWALDSDRSTCESLKLNHPETNVWNESAEDFLELLKEWEKLCNQYVVNDVEGTGQSKSVASRVTMNDVNSLDDDDDDDDDEDDDASNEYEVADITDICFGDPSETGKRGLKLKVHWKGYETSEDSWEPVEELSNCQERIRDFVRNGFRSKILPLPGDVDVICGGPPCQGISGYNRFRNAESPLADERNRQIIVFMDIVQFLKPKFVLMENVVDILRFDKASLARYALSRLVHMRYQARLGTIAAGCYGLPQFRLRVFLWGAHPNEKLPQFPLPTHDVIVRYWPPPEWERNTVAYNEDQPRELEKAIVLQDAISDLPAVTSHEIREEMSYEKPPESEFQRYIRSTKHEMGSSLSNDDSPTENLLYDHRPYSTTEEDYARVCLIPKRKGANFRDLPGVEVGTDNVVRRKEKIFLPSGKPMVPDYALTFEQGKSKRPFARLWWDETVPTVVTFPNLHSQAAIHPEQDRVLTIREYARLQGFPDYYRFRGSVKKRYRQLGNAVAVPVARALGYSLGMAYQKLSGNEPLMTLPPKFSLSTNHQLAKSLFKEKSSATH</sequence>
<evidence type="ECO:0000256" key="11">
    <source>
        <dbReference type="RuleBase" id="RU000417"/>
    </source>
</evidence>
<feature type="domain" description="Chromo" evidence="13">
    <location>
        <begin position="740"/>
        <end position="793"/>
    </location>
</feature>
<dbReference type="InterPro" id="IPR050390">
    <property type="entry name" value="C5-Methyltransferase"/>
</dbReference>
<dbReference type="PROSITE" id="PS50013">
    <property type="entry name" value="CHROMO_2"/>
    <property type="match status" value="1"/>
</dbReference>
<feature type="region of interest" description="Disordered" evidence="12">
    <location>
        <begin position="157"/>
        <end position="179"/>
    </location>
</feature>
<dbReference type="Pfam" id="PF01426">
    <property type="entry name" value="BAH"/>
    <property type="match status" value="1"/>
</dbReference>
<evidence type="ECO:0000259" key="13">
    <source>
        <dbReference type="PROSITE" id="PS50013"/>
    </source>
</evidence>
<dbReference type="InterPro" id="IPR023780">
    <property type="entry name" value="Chromo_domain"/>
</dbReference>
<dbReference type="GO" id="GO:0005634">
    <property type="term" value="C:nucleus"/>
    <property type="evidence" value="ECO:0007669"/>
    <property type="project" value="UniProtKB-SubCell"/>
</dbReference>
<keyword evidence="5" id="KW-0238">DNA-binding</keyword>
<dbReference type="GO" id="GO:0044027">
    <property type="term" value="P:negative regulation of gene expression via chromosomal CpG island methylation"/>
    <property type="evidence" value="ECO:0007669"/>
    <property type="project" value="TreeGrafter"/>
</dbReference>
<evidence type="ECO:0000256" key="4">
    <source>
        <dbReference type="ARBA" id="ARBA00022691"/>
    </source>
</evidence>
<dbReference type="SUPFAM" id="SSF53335">
    <property type="entry name" value="S-adenosyl-L-methionine-dependent methyltransferases"/>
    <property type="match status" value="1"/>
</dbReference>
<name>A0A1Q3ASS0_CEPFO</name>
<feature type="region of interest" description="Disordered" evidence="12">
    <location>
        <begin position="29"/>
        <end position="81"/>
    </location>
</feature>
<feature type="compositionally biased region" description="Acidic residues" evidence="12">
    <location>
        <begin position="721"/>
        <end position="738"/>
    </location>
</feature>
<dbReference type="PROSITE" id="PS51038">
    <property type="entry name" value="BAH"/>
    <property type="match status" value="1"/>
</dbReference>
<dbReference type="FunCoup" id="A0A1Q3ASS0">
    <property type="interactions" value="226"/>
</dbReference>
<dbReference type="STRING" id="3775.A0A1Q3ASS0"/>
<dbReference type="NCBIfam" id="TIGR00675">
    <property type="entry name" value="dcm"/>
    <property type="match status" value="1"/>
</dbReference>
<dbReference type="SMART" id="SM00298">
    <property type="entry name" value="CHROMO"/>
    <property type="match status" value="1"/>
</dbReference>
<dbReference type="SUPFAM" id="SSF54160">
    <property type="entry name" value="Chromo domain-like"/>
    <property type="match status" value="1"/>
</dbReference>
<feature type="compositionally biased region" description="Polar residues" evidence="12">
    <location>
        <begin position="707"/>
        <end position="720"/>
    </location>
</feature>
<dbReference type="GO" id="GO:0006346">
    <property type="term" value="P:DNA methylation-dependent constitutive heterochromatin formation"/>
    <property type="evidence" value="ECO:0007669"/>
    <property type="project" value="InterPro"/>
</dbReference>
<dbReference type="OrthoDB" id="5376140at2759"/>
<dbReference type="EC" id="2.1.1.37" evidence="11"/>
<dbReference type="PANTHER" id="PTHR10629:SF34">
    <property type="entry name" value="DNA (CYTOSINE-5)-METHYLTRANSFERASE CMT2"/>
    <property type="match status" value="1"/>
</dbReference>
<dbReference type="PRINTS" id="PR00105">
    <property type="entry name" value="C5METTRFRASE"/>
</dbReference>
<dbReference type="InterPro" id="IPR000953">
    <property type="entry name" value="Chromo/chromo_shadow_dom"/>
</dbReference>
<evidence type="ECO:0000256" key="6">
    <source>
        <dbReference type="ARBA" id="ARBA00023242"/>
    </source>
</evidence>
<evidence type="ECO:0000256" key="1">
    <source>
        <dbReference type="ARBA" id="ARBA00004123"/>
    </source>
</evidence>
<feature type="domain" description="BAH" evidence="14">
    <location>
        <begin position="469"/>
        <end position="585"/>
    </location>
</feature>
<dbReference type="SMART" id="SM00439">
    <property type="entry name" value="BAH"/>
    <property type="match status" value="1"/>
</dbReference>
<evidence type="ECO:0000259" key="14">
    <source>
        <dbReference type="PROSITE" id="PS51038"/>
    </source>
</evidence>
<dbReference type="Pfam" id="PF00385">
    <property type="entry name" value="Chromo"/>
    <property type="match status" value="1"/>
</dbReference>
<dbReference type="InterPro" id="IPR029063">
    <property type="entry name" value="SAM-dependent_MTases_sf"/>
</dbReference>
<dbReference type="Gene3D" id="3.40.50.150">
    <property type="entry name" value="Vaccinia Virus protein VP39"/>
    <property type="match status" value="2"/>
</dbReference>
<dbReference type="GO" id="GO:0032259">
    <property type="term" value="P:methylation"/>
    <property type="evidence" value="ECO:0007669"/>
    <property type="project" value="UniProtKB-KW"/>
</dbReference>
<dbReference type="GO" id="GO:0003886">
    <property type="term" value="F:DNA (cytosine-5-)-methyltransferase activity"/>
    <property type="evidence" value="ECO:0007669"/>
    <property type="project" value="UniProtKB-EC"/>
</dbReference>
<comment type="catalytic activity">
    <reaction evidence="7 11">
        <text>a 2'-deoxycytidine in DNA + S-adenosyl-L-methionine = a 5-methyl-2'-deoxycytidine in DNA + S-adenosyl-L-homocysteine + H(+)</text>
        <dbReference type="Rhea" id="RHEA:13681"/>
        <dbReference type="Rhea" id="RHEA-COMP:11369"/>
        <dbReference type="Rhea" id="RHEA-COMP:11370"/>
        <dbReference type="ChEBI" id="CHEBI:15378"/>
        <dbReference type="ChEBI" id="CHEBI:57856"/>
        <dbReference type="ChEBI" id="CHEBI:59789"/>
        <dbReference type="ChEBI" id="CHEBI:85452"/>
        <dbReference type="ChEBI" id="CHEBI:85454"/>
        <dbReference type="EC" id="2.1.1.37"/>
    </reaction>
</comment>
<keyword evidence="3 9" id="KW-0808">Transferase</keyword>
<dbReference type="InterPro" id="IPR043151">
    <property type="entry name" value="BAH_sf"/>
</dbReference>
<dbReference type="InterPro" id="IPR001025">
    <property type="entry name" value="BAH_dom"/>
</dbReference>
<dbReference type="PROSITE" id="PS51679">
    <property type="entry name" value="SAM_MT_C5"/>
    <property type="match status" value="1"/>
</dbReference>
<keyword evidence="16" id="KW-1185">Reference proteome</keyword>
<dbReference type="GO" id="GO:0003682">
    <property type="term" value="F:chromatin binding"/>
    <property type="evidence" value="ECO:0007669"/>
    <property type="project" value="InterPro"/>
</dbReference>
<dbReference type="InterPro" id="IPR031303">
    <property type="entry name" value="C5_meth_CS"/>
</dbReference>
<dbReference type="Gene3D" id="2.30.30.490">
    <property type="match status" value="1"/>
</dbReference>
<feature type="compositionally biased region" description="Polar residues" evidence="12">
    <location>
        <begin position="162"/>
        <end position="176"/>
    </location>
</feature>
<feature type="region of interest" description="Disordered" evidence="12">
    <location>
        <begin position="241"/>
        <end position="265"/>
    </location>
</feature>
<evidence type="ECO:0000313" key="16">
    <source>
        <dbReference type="Proteomes" id="UP000187406"/>
    </source>
</evidence>
<keyword evidence="2 9" id="KW-0489">Methyltransferase</keyword>
<evidence type="ECO:0000256" key="5">
    <source>
        <dbReference type="ARBA" id="ARBA00023125"/>
    </source>
</evidence>
<evidence type="ECO:0000313" key="15">
    <source>
        <dbReference type="EMBL" id="GAV58623.1"/>
    </source>
</evidence>
<dbReference type="GO" id="GO:0003677">
    <property type="term" value="F:DNA binding"/>
    <property type="evidence" value="ECO:0007669"/>
    <property type="project" value="UniProtKB-KW"/>
</dbReference>
<comment type="caution">
    <text evidence="15">The sequence shown here is derived from an EMBL/GenBank/DDBJ whole genome shotgun (WGS) entry which is preliminary data.</text>
</comment>
<dbReference type="FunFam" id="3.90.120.10:FF:000003">
    <property type="entry name" value="DNA (cytosine-5)-methyltransferase 1"/>
    <property type="match status" value="1"/>
</dbReference>
<dbReference type="CDD" id="cd18635">
    <property type="entry name" value="CD_CMT3_like"/>
    <property type="match status" value="1"/>
</dbReference>
<protein>
    <recommendedName>
        <fullName evidence="11">Cytosine-specific methyltransferase</fullName>
        <ecNumber evidence="11">2.1.1.37</ecNumber>
    </recommendedName>
</protein>
<feature type="active site" evidence="8 9">
    <location>
        <position position="818"/>
    </location>
</feature>
<evidence type="ECO:0000256" key="7">
    <source>
        <dbReference type="ARBA" id="ARBA00047422"/>
    </source>
</evidence>
<dbReference type="InParanoid" id="A0A1Q3ASS0"/>
<feature type="compositionally biased region" description="Basic residues" evidence="12">
    <location>
        <begin position="62"/>
        <end position="72"/>
    </location>
</feature>
<comment type="similarity">
    <text evidence="9 10">Belongs to the class I-like SAM-binding methyltransferase superfamily. C5-methyltransferase family.</text>
</comment>
<keyword evidence="4 9" id="KW-0949">S-adenosyl-L-methionine</keyword>
<dbReference type="InterPro" id="IPR016197">
    <property type="entry name" value="Chromo-like_dom_sf"/>
</dbReference>